<dbReference type="RefSeq" id="WP_007574645.1">
    <property type="nucleotide sequence ID" value="NZ_AGUD01000191.1"/>
</dbReference>
<dbReference type="CDD" id="cd00567">
    <property type="entry name" value="ACAD"/>
    <property type="match status" value="1"/>
</dbReference>
<keyword evidence="5 6" id="KW-0560">Oxidoreductase</keyword>
<dbReference type="Pfam" id="PF02770">
    <property type="entry name" value="Acyl-CoA_dh_M"/>
    <property type="match status" value="1"/>
</dbReference>
<keyword evidence="4 6" id="KW-0274">FAD</keyword>
<dbReference type="SUPFAM" id="SSF47203">
    <property type="entry name" value="Acyl-CoA dehydrogenase C-terminal domain-like"/>
    <property type="match status" value="1"/>
</dbReference>
<dbReference type="InterPro" id="IPR013786">
    <property type="entry name" value="AcylCoA_DH/ox_N"/>
</dbReference>
<dbReference type="Proteomes" id="UP000005143">
    <property type="component" value="Unassembled WGS sequence"/>
</dbReference>
<feature type="domain" description="Acyl-CoA oxidase/dehydrogenase middle" evidence="8">
    <location>
        <begin position="131"/>
        <end position="223"/>
    </location>
</feature>
<dbReference type="SUPFAM" id="SSF56645">
    <property type="entry name" value="Acyl-CoA dehydrogenase NM domain-like"/>
    <property type="match status" value="1"/>
</dbReference>
<evidence type="ECO:0000256" key="4">
    <source>
        <dbReference type="ARBA" id="ARBA00022827"/>
    </source>
</evidence>
<feature type="domain" description="Acyl-CoA dehydrogenase/oxidase N-terminal" evidence="9">
    <location>
        <begin position="14"/>
        <end position="128"/>
    </location>
</feature>
<comment type="similarity">
    <text evidence="2 6">Belongs to the acyl-CoA dehydrogenase family.</text>
</comment>
<dbReference type="AlphaFoldDB" id="H0E5L0"/>
<dbReference type="PATRIC" id="fig|1097667.3.peg.2087"/>
<reference evidence="10 11" key="1">
    <citation type="journal article" date="2013" name="Biodegradation">
        <title>Quantitative proteomic analysis of ibuprofen-degrading Patulibacter sp. strain I11.</title>
        <authorList>
            <person name="Almeida B."/>
            <person name="Kjeldal H."/>
            <person name="Lolas I."/>
            <person name="Knudsen A.D."/>
            <person name="Carvalho G."/>
            <person name="Nielsen K.L."/>
            <person name="Barreto Crespo M.T."/>
            <person name="Stensballe A."/>
            <person name="Nielsen J.L."/>
        </authorList>
    </citation>
    <scope>NUCLEOTIDE SEQUENCE [LARGE SCALE GENOMIC DNA]</scope>
    <source>
        <strain evidence="10 11">I11</strain>
    </source>
</reference>
<comment type="caution">
    <text evidence="10">The sequence shown here is derived from an EMBL/GenBank/DDBJ whole genome shotgun (WGS) entry which is preliminary data.</text>
</comment>
<evidence type="ECO:0000256" key="3">
    <source>
        <dbReference type="ARBA" id="ARBA00022630"/>
    </source>
</evidence>
<dbReference type="InterPro" id="IPR036250">
    <property type="entry name" value="AcylCo_DH-like_C"/>
</dbReference>
<evidence type="ECO:0000259" key="9">
    <source>
        <dbReference type="Pfam" id="PF02771"/>
    </source>
</evidence>
<dbReference type="Pfam" id="PF02771">
    <property type="entry name" value="Acyl-CoA_dh_N"/>
    <property type="match status" value="1"/>
</dbReference>
<name>H0E5L0_9ACTN</name>
<evidence type="ECO:0000256" key="1">
    <source>
        <dbReference type="ARBA" id="ARBA00001974"/>
    </source>
</evidence>
<dbReference type="FunFam" id="1.20.140.10:FF:000001">
    <property type="entry name" value="Acyl-CoA dehydrogenase"/>
    <property type="match status" value="1"/>
</dbReference>
<evidence type="ECO:0000256" key="6">
    <source>
        <dbReference type="RuleBase" id="RU362125"/>
    </source>
</evidence>
<gene>
    <name evidence="10" type="ORF">PAI11_21050</name>
</gene>
<dbReference type="PANTHER" id="PTHR43884">
    <property type="entry name" value="ACYL-COA DEHYDROGENASE"/>
    <property type="match status" value="1"/>
</dbReference>
<dbReference type="EC" id="1.3.8.1" evidence="10"/>
<dbReference type="InterPro" id="IPR006089">
    <property type="entry name" value="Acyl-CoA_DH_CS"/>
</dbReference>
<dbReference type="EMBL" id="AGUD01000191">
    <property type="protein sequence ID" value="EHN11045.1"/>
    <property type="molecule type" value="Genomic_DNA"/>
</dbReference>
<evidence type="ECO:0000256" key="5">
    <source>
        <dbReference type="ARBA" id="ARBA00023002"/>
    </source>
</evidence>
<proteinExistence type="inferred from homology"/>
<dbReference type="GO" id="GO:0016937">
    <property type="term" value="F:short-chain fatty acyl-CoA dehydrogenase activity"/>
    <property type="evidence" value="ECO:0007669"/>
    <property type="project" value="UniProtKB-EC"/>
</dbReference>
<evidence type="ECO:0000259" key="8">
    <source>
        <dbReference type="Pfam" id="PF02770"/>
    </source>
</evidence>
<dbReference type="Gene3D" id="2.40.110.10">
    <property type="entry name" value="Butyryl-CoA Dehydrogenase, subunit A, domain 2"/>
    <property type="match status" value="1"/>
</dbReference>
<dbReference type="PANTHER" id="PTHR43884:SF20">
    <property type="entry name" value="ACYL-COA DEHYDROGENASE FADE28"/>
    <property type="match status" value="1"/>
</dbReference>
<dbReference type="OrthoDB" id="3205875at2"/>
<evidence type="ECO:0000259" key="7">
    <source>
        <dbReference type="Pfam" id="PF00441"/>
    </source>
</evidence>
<dbReference type="PROSITE" id="PS00072">
    <property type="entry name" value="ACYL_COA_DH_1"/>
    <property type="match status" value="1"/>
</dbReference>
<organism evidence="10 11">
    <name type="scientific">Patulibacter medicamentivorans</name>
    <dbReference type="NCBI Taxonomy" id="1097667"/>
    <lineage>
        <taxon>Bacteria</taxon>
        <taxon>Bacillati</taxon>
        <taxon>Actinomycetota</taxon>
        <taxon>Thermoleophilia</taxon>
        <taxon>Solirubrobacterales</taxon>
        <taxon>Patulibacteraceae</taxon>
        <taxon>Patulibacter</taxon>
    </lineage>
</organism>
<sequence length="388" mass="42455">MSTTSTASDLVDLSDERRVLVETIRDIAAREAGTPEQRAALTEDGVEQHNGPLYRSLAELGFVGIGLPEEHGGGGGTIVDVCLFLEEAFYGQLPIMGISTTLVAAEAIERHGSEELKHDVLGRVCRGEVLAIGMSEPEAGSDLGALRCRAQKISGGYLVNGQKTWSSNAHFADRVMLMVRTDDSGAKHEGISMLDVDLAGPGIDIRHIPTMGGRETNDVFYTDVFVPEDRLIGTEGGGWKQLMGGLNRERILLAAIFVGHARRALEDTLDYIREREQFGRPVGSFQALRHRFADLAIEVESSRILLHEMARRLEADPRRVSPREASMLKVKVTETAKRVALDGMQMMGGYGYANEYGMERHVRIALASTIYGGTNEIQRDIIGKSYGL</sequence>
<feature type="domain" description="Acyl-CoA dehydrogenase/oxidase C-terminal" evidence="7">
    <location>
        <begin position="236"/>
        <end position="385"/>
    </location>
</feature>
<dbReference type="InterPro" id="IPR009100">
    <property type="entry name" value="AcylCoA_DH/oxidase_NM_dom_sf"/>
</dbReference>
<dbReference type="InterPro" id="IPR037069">
    <property type="entry name" value="AcylCoA_DH/ox_N_sf"/>
</dbReference>
<evidence type="ECO:0000313" key="11">
    <source>
        <dbReference type="Proteomes" id="UP000005143"/>
    </source>
</evidence>
<dbReference type="Gene3D" id="1.20.140.10">
    <property type="entry name" value="Butyryl-CoA Dehydrogenase, subunit A, domain 3"/>
    <property type="match status" value="1"/>
</dbReference>
<evidence type="ECO:0000313" key="10">
    <source>
        <dbReference type="EMBL" id="EHN11045.1"/>
    </source>
</evidence>
<dbReference type="InterPro" id="IPR009075">
    <property type="entry name" value="AcylCo_DH/oxidase_C"/>
</dbReference>
<dbReference type="InterPro" id="IPR006091">
    <property type="entry name" value="Acyl-CoA_Oxase/DH_mid-dom"/>
</dbReference>
<dbReference type="Gene3D" id="1.10.540.10">
    <property type="entry name" value="Acyl-CoA dehydrogenase/oxidase, N-terminal domain"/>
    <property type="match status" value="1"/>
</dbReference>
<accession>H0E5L0</accession>
<dbReference type="InterPro" id="IPR046373">
    <property type="entry name" value="Acyl-CoA_Oxase/DH_mid-dom_sf"/>
</dbReference>
<dbReference type="GO" id="GO:0050660">
    <property type="term" value="F:flavin adenine dinucleotide binding"/>
    <property type="evidence" value="ECO:0007669"/>
    <property type="project" value="InterPro"/>
</dbReference>
<comment type="cofactor">
    <cofactor evidence="1 6">
        <name>FAD</name>
        <dbReference type="ChEBI" id="CHEBI:57692"/>
    </cofactor>
</comment>
<dbReference type="PIRSF" id="PIRSF016578">
    <property type="entry name" value="HsaA"/>
    <property type="match status" value="1"/>
</dbReference>
<evidence type="ECO:0000256" key="2">
    <source>
        <dbReference type="ARBA" id="ARBA00009347"/>
    </source>
</evidence>
<keyword evidence="3 6" id="KW-0285">Flavoprotein</keyword>
<protein>
    <submittedName>
        <fullName evidence="10">Acyl-CoA dehydrogenase short-chain specific</fullName>
        <ecNumber evidence="10">1.3.8.1</ecNumber>
    </submittedName>
</protein>
<dbReference type="Pfam" id="PF00441">
    <property type="entry name" value="Acyl-CoA_dh_1"/>
    <property type="match status" value="1"/>
</dbReference>
<keyword evidence="11" id="KW-1185">Reference proteome</keyword>